<feature type="non-terminal residue" evidence="2">
    <location>
        <position position="1"/>
    </location>
</feature>
<gene>
    <name evidence="2" type="ORF">AVDCRST_MAG19-4778</name>
</gene>
<organism evidence="2">
    <name type="scientific">uncultured Thermomicrobiales bacterium</name>
    <dbReference type="NCBI Taxonomy" id="1645740"/>
    <lineage>
        <taxon>Bacteria</taxon>
        <taxon>Pseudomonadati</taxon>
        <taxon>Thermomicrobiota</taxon>
        <taxon>Thermomicrobia</taxon>
        <taxon>Thermomicrobiales</taxon>
        <taxon>environmental samples</taxon>
    </lineage>
</organism>
<feature type="region of interest" description="Disordered" evidence="1">
    <location>
        <begin position="1"/>
        <end position="105"/>
    </location>
</feature>
<feature type="compositionally biased region" description="Basic and acidic residues" evidence="1">
    <location>
        <begin position="16"/>
        <end position="32"/>
    </location>
</feature>
<feature type="compositionally biased region" description="Low complexity" evidence="1">
    <location>
        <begin position="42"/>
        <end position="71"/>
    </location>
</feature>
<name>A0A6J4VQJ1_9BACT</name>
<proteinExistence type="predicted"/>
<evidence type="ECO:0000313" key="2">
    <source>
        <dbReference type="EMBL" id="CAA9584709.1"/>
    </source>
</evidence>
<dbReference type="EMBL" id="CADCWL010000247">
    <property type="protein sequence ID" value="CAA9584709.1"/>
    <property type="molecule type" value="Genomic_DNA"/>
</dbReference>
<accession>A0A6J4VQJ1</accession>
<sequence>GGLGPPVAQQAEDGPFEQRVRQRALHQDERPRVVGRRRVLTAPSAAAPRPPGGSRRPPAPGRAPARAGSAGADRRRRSRTGRCRPVRIPPAPQGRRHRSRSRSPL</sequence>
<evidence type="ECO:0000256" key="1">
    <source>
        <dbReference type="SAM" id="MobiDB-lite"/>
    </source>
</evidence>
<dbReference type="AlphaFoldDB" id="A0A6J4VQJ1"/>
<reference evidence="2" key="1">
    <citation type="submission" date="2020-02" db="EMBL/GenBank/DDBJ databases">
        <authorList>
            <person name="Meier V. D."/>
        </authorList>
    </citation>
    <scope>NUCLEOTIDE SEQUENCE</scope>
    <source>
        <strain evidence="2">AVDCRST_MAG19</strain>
    </source>
</reference>
<feature type="non-terminal residue" evidence="2">
    <location>
        <position position="105"/>
    </location>
</feature>
<feature type="compositionally biased region" description="Basic residues" evidence="1">
    <location>
        <begin position="74"/>
        <end position="85"/>
    </location>
</feature>
<protein>
    <submittedName>
        <fullName evidence="2">Uncharacterized protein</fullName>
    </submittedName>
</protein>
<feature type="compositionally biased region" description="Basic residues" evidence="1">
    <location>
        <begin position="94"/>
        <end position="105"/>
    </location>
</feature>